<evidence type="ECO:0000256" key="2">
    <source>
        <dbReference type="ARBA" id="ARBA00005335"/>
    </source>
</evidence>
<comment type="caution">
    <text evidence="8">The sequence shown here is derived from an EMBL/GenBank/DDBJ whole genome shotgun (WGS) entry which is preliminary data.</text>
</comment>
<dbReference type="InterPro" id="IPR007919">
    <property type="entry name" value="UPF0220"/>
</dbReference>
<evidence type="ECO:0000313" key="9">
    <source>
        <dbReference type="Proteomes" id="UP001153365"/>
    </source>
</evidence>
<protein>
    <submittedName>
        <fullName evidence="8">Uncharacterized protein</fullName>
    </submittedName>
</protein>
<keyword evidence="4 6" id="KW-1133">Transmembrane helix</keyword>
<evidence type="ECO:0000256" key="1">
    <source>
        <dbReference type="ARBA" id="ARBA00004141"/>
    </source>
</evidence>
<organism evidence="8 9">
    <name type="scientific">Phakopsora pachyrhizi</name>
    <name type="common">Asian soybean rust disease fungus</name>
    <dbReference type="NCBI Taxonomy" id="170000"/>
    <lineage>
        <taxon>Eukaryota</taxon>
        <taxon>Fungi</taxon>
        <taxon>Dikarya</taxon>
        <taxon>Basidiomycota</taxon>
        <taxon>Pucciniomycotina</taxon>
        <taxon>Pucciniomycetes</taxon>
        <taxon>Pucciniales</taxon>
        <taxon>Phakopsoraceae</taxon>
        <taxon>Phakopsora</taxon>
    </lineage>
</organism>
<dbReference type="Pfam" id="PF05255">
    <property type="entry name" value="UPF0220"/>
    <property type="match status" value="1"/>
</dbReference>
<evidence type="ECO:0000313" key="8">
    <source>
        <dbReference type="EMBL" id="CAH7673437.1"/>
    </source>
</evidence>
<keyword evidence="3 6" id="KW-0812">Transmembrane</keyword>
<evidence type="ECO:0000256" key="5">
    <source>
        <dbReference type="ARBA" id="ARBA00023136"/>
    </source>
</evidence>
<sequence>MPNGPINLPNLPKYDPTRICVISLPSFDIGSRGRRTGVYVSGFFFAAGWWVFFDACILSATMKPPAESPFDPIPIHMSFTDWIPGICSTIGMIVVNLIDKKRLVADGYSISADDGVAWKARLLLFMGFALLAGGLAGSITVLVLKYIIPDWGVYDVNYWGIANVLQNLFIMICTVTLWITQSTEEYEYRLS</sequence>
<reference evidence="8" key="1">
    <citation type="submission" date="2022-06" db="EMBL/GenBank/DDBJ databases">
        <authorList>
            <consortium name="SYNGENTA / RWTH Aachen University"/>
        </authorList>
    </citation>
    <scope>NUCLEOTIDE SEQUENCE</scope>
</reference>
<proteinExistence type="inferred from homology"/>
<dbReference type="EMBL" id="CALTRL010001702">
    <property type="protein sequence ID" value="CAH7673437.1"/>
    <property type="molecule type" value="Genomic_DNA"/>
</dbReference>
<keyword evidence="5 6" id="KW-0472">Membrane</keyword>
<keyword evidence="9" id="KW-1185">Reference proteome</keyword>
<evidence type="ECO:0000256" key="4">
    <source>
        <dbReference type="ARBA" id="ARBA00022989"/>
    </source>
</evidence>
<evidence type="ECO:0000256" key="6">
    <source>
        <dbReference type="SAM" id="Phobius"/>
    </source>
</evidence>
<accession>A0AAV0AW90</accession>
<gene>
    <name evidence="7" type="ORF">PPACK8108_LOCUS7888</name>
    <name evidence="8" type="ORF">PPACK8108_LOCUS8301</name>
</gene>
<comment type="similarity">
    <text evidence="2">Belongs to the UPF0220 family.</text>
</comment>
<evidence type="ECO:0000313" key="7">
    <source>
        <dbReference type="EMBL" id="CAH7673033.1"/>
    </source>
</evidence>
<comment type="subcellular location">
    <subcellularLocation>
        <location evidence="1">Membrane</location>
        <topology evidence="1">Multi-pass membrane protein</topology>
    </subcellularLocation>
</comment>
<feature type="transmembrane region" description="Helical" evidence="6">
    <location>
        <begin position="156"/>
        <end position="179"/>
    </location>
</feature>
<dbReference type="EMBL" id="CALTRL010001563">
    <property type="protein sequence ID" value="CAH7673033.1"/>
    <property type="molecule type" value="Genomic_DNA"/>
</dbReference>
<feature type="transmembrane region" description="Helical" evidence="6">
    <location>
        <begin position="82"/>
        <end position="99"/>
    </location>
</feature>
<dbReference type="GO" id="GO:0016020">
    <property type="term" value="C:membrane"/>
    <property type="evidence" value="ECO:0007669"/>
    <property type="project" value="UniProtKB-SubCell"/>
</dbReference>
<name>A0AAV0AW90_PHAPC</name>
<dbReference type="PANTHER" id="PTHR13180">
    <property type="entry name" value="SMALL MEMBRANE PROTEIN-RELATED"/>
    <property type="match status" value="1"/>
</dbReference>
<dbReference type="Proteomes" id="UP001153365">
    <property type="component" value="Unassembled WGS sequence"/>
</dbReference>
<feature type="transmembrane region" description="Helical" evidence="6">
    <location>
        <begin position="120"/>
        <end position="144"/>
    </location>
</feature>
<dbReference type="AlphaFoldDB" id="A0AAV0AW90"/>
<feature type="transmembrane region" description="Helical" evidence="6">
    <location>
        <begin position="38"/>
        <end position="62"/>
    </location>
</feature>
<evidence type="ECO:0000256" key="3">
    <source>
        <dbReference type="ARBA" id="ARBA00022692"/>
    </source>
</evidence>